<feature type="non-terminal residue" evidence="1">
    <location>
        <position position="57"/>
    </location>
</feature>
<proteinExistence type="predicted"/>
<dbReference type="AlphaFoldDB" id="A0A087UHB0"/>
<protein>
    <submittedName>
        <fullName evidence="1">Uncharacterized protein</fullName>
    </submittedName>
</protein>
<feature type="non-terminal residue" evidence="1">
    <location>
        <position position="1"/>
    </location>
</feature>
<evidence type="ECO:0000313" key="1">
    <source>
        <dbReference type="EMBL" id="KFM76749.1"/>
    </source>
</evidence>
<reference evidence="1 2" key="1">
    <citation type="submission" date="2013-11" db="EMBL/GenBank/DDBJ databases">
        <title>Genome sequencing of Stegodyphus mimosarum.</title>
        <authorList>
            <person name="Bechsgaard J."/>
        </authorList>
    </citation>
    <scope>NUCLEOTIDE SEQUENCE [LARGE SCALE GENOMIC DNA]</scope>
</reference>
<sequence length="57" mass="6740">GAPCTSFSFPCIFTPSSWTMLWYIIIHADCQFFYKSSLSHRQLTYSYFAEFRCYADC</sequence>
<accession>A0A087UHB0</accession>
<dbReference type="EMBL" id="KK119792">
    <property type="protein sequence ID" value="KFM76749.1"/>
    <property type="molecule type" value="Genomic_DNA"/>
</dbReference>
<dbReference type="Proteomes" id="UP000054359">
    <property type="component" value="Unassembled WGS sequence"/>
</dbReference>
<gene>
    <name evidence="1" type="ORF">X975_19544</name>
</gene>
<evidence type="ECO:0000313" key="2">
    <source>
        <dbReference type="Proteomes" id="UP000054359"/>
    </source>
</evidence>
<organism evidence="1 2">
    <name type="scientific">Stegodyphus mimosarum</name>
    <name type="common">African social velvet spider</name>
    <dbReference type="NCBI Taxonomy" id="407821"/>
    <lineage>
        <taxon>Eukaryota</taxon>
        <taxon>Metazoa</taxon>
        <taxon>Ecdysozoa</taxon>
        <taxon>Arthropoda</taxon>
        <taxon>Chelicerata</taxon>
        <taxon>Arachnida</taxon>
        <taxon>Araneae</taxon>
        <taxon>Araneomorphae</taxon>
        <taxon>Entelegynae</taxon>
        <taxon>Eresoidea</taxon>
        <taxon>Eresidae</taxon>
        <taxon>Stegodyphus</taxon>
    </lineage>
</organism>
<keyword evidence="2" id="KW-1185">Reference proteome</keyword>
<name>A0A087UHB0_STEMI</name>